<comment type="caution">
    <text evidence="3">The sequence shown here is derived from an EMBL/GenBank/DDBJ whole genome shotgun (WGS) entry which is preliminary data.</text>
</comment>
<evidence type="ECO:0000313" key="4">
    <source>
        <dbReference type="Proteomes" id="UP000596742"/>
    </source>
</evidence>
<gene>
    <name evidence="3" type="ORF">MGAL_10B091578</name>
</gene>
<evidence type="ECO:0000313" key="3">
    <source>
        <dbReference type="EMBL" id="VDH90098.1"/>
    </source>
</evidence>
<feature type="domain" description="C2H2-type" evidence="2">
    <location>
        <begin position="391"/>
        <end position="415"/>
    </location>
</feature>
<dbReference type="EMBL" id="UYJE01000092">
    <property type="protein sequence ID" value="VDH90098.1"/>
    <property type="molecule type" value="Genomic_DNA"/>
</dbReference>
<proteinExistence type="predicted"/>
<organism evidence="3 4">
    <name type="scientific">Mytilus galloprovincialis</name>
    <name type="common">Mediterranean mussel</name>
    <dbReference type="NCBI Taxonomy" id="29158"/>
    <lineage>
        <taxon>Eukaryota</taxon>
        <taxon>Metazoa</taxon>
        <taxon>Spiralia</taxon>
        <taxon>Lophotrochozoa</taxon>
        <taxon>Mollusca</taxon>
        <taxon>Bivalvia</taxon>
        <taxon>Autobranchia</taxon>
        <taxon>Pteriomorphia</taxon>
        <taxon>Mytilida</taxon>
        <taxon>Mytiloidea</taxon>
        <taxon>Mytilidae</taxon>
        <taxon>Mytilinae</taxon>
        <taxon>Mytilus</taxon>
    </lineage>
</organism>
<dbReference type="PANTHER" id="PTHR33845">
    <property type="entry name" value="C2H2-TYPE DOMAIN-CONTAINING PROTEIN"/>
    <property type="match status" value="1"/>
</dbReference>
<reference evidence="3" key="1">
    <citation type="submission" date="2018-11" db="EMBL/GenBank/DDBJ databases">
        <authorList>
            <person name="Alioto T."/>
            <person name="Alioto T."/>
        </authorList>
    </citation>
    <scope>NUCLEOTIDE SEQUENCE</scope>
</reference>
<dbReference type="PROSITE" id="PS00028">
    <property type="entry name" value="ZINC_FINGER_C2H2_1"/>
    <property type="match status" value="1"/>
</dbReference>
<dbReference type="AlphaFoldDB" id="A0A8B6BHB0"/>
<dbReference type="PANTHER" id="PTHR33845:SF1">
    <property type="entry name" value="C2H2-TYPE DOMAIN-CONTAINING PROTEIN"/>
    <property type="match status" value="1"/>
</dbReference>
<dbReference type="Proteomes" id="UP000596742">
    <property type="component" value="Unassembled WGS sequence"/>
</dbReference>
<sequence length="587" mass="66179">MFGLSSECVVKLKSLLDHVNQHLKFEMKGHVENKSKCAEHCSTYSLSDPTSKCFSDKCDHDHDQSCDDCSTTGVLDTVMLDAVSSVRKAIPADIQEEITHDLQISTLNLSTWKAHCIRTVHQEQARRDVLLQLKSHQCLIVMDWAMKFLPIKHRETQADFYGKKGIGWHISSVITTSQILGESPATHTDKFDVQTFVHILQLGTQGWFSVAHILTDLLNQLSVRTTVNEVFLKSDNAGCYHCAPLLSFIQHLNSCSSIKVLQYNFSEAQSGKDICDAKTAHCKMHMIRYSGEGHDIVTPQDMRAALHANGGGKGVLASVGSVDREINKREKWCPKFPTSVEEPFPILLNNKGSLKILSVRPEEQTIEEVPRNDGHETDQSISEPNNQLYPCPDMSCSKVYTKLCYLENHLCLGNHVYNSKKENQFDSIKKAWASQCVAVEREHKVLVRATAPSTVLVFNNEGWALKTSKSVKRFSTKVKDYISSIHQYFNATGKRPNFEDIAEELKTKRDDDGNKVFKQEEWLSPSQIRSLFSNFVRKNAQSIEIHTGTQKETKNDEDLQQALAEIDALEYHADMVNVALASENDFS</sequence>
<feature type="region of interest" description="Disordered" evidence="1">
    <location>
        <begin position="365"/>
        <end position="384"/>
    </location>
</feature>
<name>A0A8B6BHB0_MYTGA</name>
<evidence type="ECO:0000259" key="2">
    <source>
        <dbReference type="PROSITE" id="PS00028"/>
    </source>
</evidence>
<accession>A0A8B6BHB0</accession>
<dbReference type="InterPro" id="IPR013087">
    <property type="entry name" value="Znf_C2H2_type"/>
</dbReference>
<feature type="compositionally biased region" description="Basic and acidic residues" evidence="1">
    <location>
        <begin position="365"/>
        <end position="378"/>
    </location>
</feature>
<protein>
    <recommendedName>
        <fullName evidence="2">C2H2-type domain-containing protein</fullName>
    </recommendedName>
</protein>
<evidence type="ECO:0000256" key="1">
    <source>
        <dbReference type="SAM" id="MobiDB-lite"/>
    </source>
</evidence>
<keyword evidence="4" id="KW-1185">Reference proteome</keyword>